<dbReference type="InterPro" id="IPR000014">
    <property type="entry name" value="PAS"/>
</dbReference>
<dbReference type="InterPro" id="IPR005467">
    <property type="entry name" value="His_kinase_dom"/>
</dbReference>
<dbReference type="SMART" id="SM00387">
    <property type="entry name" value="HATPase_c"/>
    <property type="match status" value="1"/>
</dbReference>
<evidence type="ECO:0000313" key="8">
    <source>
        <dbReference type="EMBL" id="OQD44285.1"/>
    </source>
</evidence>
<dbReference type="InterPro" id="IPR052162">
    <property type="entry name" value="Sensor_kinase/Photoreceptor"/>
</dbReference>
<keyword evidence="5" id="KW-0418">Kinase</keyword>
<dbReference type="PANTHER" id="PTHR43304">
    <property type="entry name" value="PHYTOCHROME-LIKE PROTEIN CPH1"/>
    <property type="match status" value="1"/>
</dbReference>
<dbReference type="PROSITE" id="PS50109">
    <property type="entry name" value="HIS_KIN"/>
    <property type="match status" value="1"/>
</dbReference>
<dbReference type="Pfam" id="PF02518">
    <property type="entry name" value="HATPase_c"/>
    <property type="match status" value="1"/>
</dbReference>
<dbReference type="EMBL" id="MTBC01000001">
    <property type="protein sequence ID" value="OQD44285.1"/>
    <property type="molecule type" value="Genomic_DNA"/>
</dbReference>
<dbReference type="InterPro" id="IPR001610">
    <property type="entry name" value="PAC"/>
</dbReference>
<gene>
    <name evidence="8" type="ORF">BUL40_01655</name>
</gene>
<dbReference type="InterPro" id="IPR035965">
    <property type="entry name" value="PAS-like_dom_sf"/>
</dbReference>
<keyword evidence="3" id="KW-0597">Phosphoprotein</keyword>
<feature type="domain" description="PAC" evidence="7">
    <location>
        <begin position="204"/>
        <end position="257"/>
    </location>
</feature>
<reference evidence="8 9" key="1">
    <citation type="submission" date="2016-12" db="EMBL/GenBank/DDBJ databases">
        <authorList>
            <person name="Song W.-J."/>
            <person name="Kurnit D.M."/>
        </authorList>
    </citation>
    <scope>NUCLEOTIDE SEQUENCE [LARGE SCALE GENOMIC DNA]</scope>
    <source>
        <strain evidence="8 9">HSG9</strain>
    </source>
</reference>
<dbReference type="SUPFAM" id="SSF47384">
    <property type="entry name" value="Homodimeric domain of signal transducing histidine kinase"/>
    <property type="match status" value="1"/>
</dbReference>
<organism evidence="8 9">
    <name type="scientific">Croceivirga radicis</name>
    <dbReference type="NCBI Taxonomy" id="1929488"/>
    <lineage>
        <taxon>Bacteria</taxon>
        <taxon>Pseudomonadati</taxon>
        <taxon>Bacteroidota</taxon>
        <taxon>Flavobacteriia</taxon>
        <taxon>Flavobacteriales</taxon>
        <taxon>Flavobacteriaceae</taxon>
        <taxon>Croceivirga</taxon>
    </lineage>
</organism>
<dbReference type="AlphaFoldDB" id="A0A1V6LVZ4"/>
<sequence length="480" mass="54389">MDVYQEIFENSPDVIVILDNKGRIINCNQKLVKVHKCSHKDQLIGKHVMDFGSEKAKEQHKIDWLQLEQGIALKDTIRKNIDANGNEVWIKLNSIPKLDKNQKLSYVVSIIKDITQEISYQEKYAEQILLFEKVLNTTNIGFWEWNINKNEGYISKSFKKIFGYENDPEANKSEFWKSKILTEDLSKSIYGFKKHIASKGSLPFEGEVRYRHKNGSVIWGYSKAQIIEWDKNNLPLKIVGTLTDISKLKQLSNSNENLEQFAYTASHDLQEPIKTIASLLDLFLNDYKSILNEEGMSHLNLILDETKKMNSLVTGLLDYSKLQGNSNRTTVNLNEVVKNSLNSLSKVIKEKNAKISVSNLPNAYGNETELNSLFLNLIGNALKFTKENTVPKICISGEETATHIEISISDNGIGIAKKNLTEIFNLFTRLHSSESYKGTGIGLAHCKKLIENMGGNLWVNSTVGLGSTFKFTIPLNTNYI</sequence>
<dbReference type="InterPro" id="IPR003661">
    <property type="entry name" value="HisK_dim/P_dom"/>
</dbReference>
<evidence type="ECO:0000256" key="2">
    <source>
        <dbReference type="ARBA" id="ARBA00012438"/>
    </source>
</evidence>
<dbReference type="Gene3D" id="1.10.287.130">
    <property type="match status" value="1"/>
</dbReference>
<dbReference type="Pfam" id="PF08447">
    <property type="entry name" value="PAS_3"/>
    <property type="match status" value="1"/>
</dbReference>
<dbReference type="PROSITE" id="PS50113">
    <property type="entry name" value="PAC"/>
    <property type="match status" value="2"/>
</dbReference>
<evidence type="ECO:0000256" key="3">
    <source>
        <dbReference type="ARBA" id="ARBA00022553"/>
    </source>
</evidence>
<dbReference type="InterPro" id="IPR004358">
    <property type="entry name" value="Sig_transdc_His_kin-like_C"/>
</dbReference>
<dbReference type="InterPro" id="IPR013655">
    <property type="entry name" value="PAS_fold_3"/>
</dbReference>
<dbReference type="NCBIfam" id="TIGR00229">
    <property type="entry name" value="sensory_box"/>
    <property type="match status" value="2"/>
</dbReference>
<dbReference type="SMART" id="SM00086">
    <property type="entry name" value="PAC"/>
    <property type="match status" value="2"/>
</dbReference>
<comment type="caution">
    <text evidence="8">The sequence shown here is derived from an EMBL/GenBank/DDBJ whole genome shotgun (WGS) entry which is preliminary data.</text>
</comment>
<dbReference type="PANTHER" id="PTHR43304:SF1">
    <property type="entry name" value="PAC DOMAIN-CONTAINING PROTEIN"/>
    <property type="match status" value="1"/>
</dbReference>
<dbReference type="EC" id="2.7.13.3" evidence="2"/>
<dbReference type="InterPro" id="IPR000700">
    <property type="entry name" value="PAS-assoc_C"/>
</dbReference>
<dbReference type="CDD" id="cd00130">
    <property type="entry name" value="PAS"/>
    <property type="match status" value="2"/>
</dbReference>
<evidence type="ECO:0000313" key="9">
    <source>
        <dbReference type="Proteomes" id="UP000191680"/>
    </source>
</evidence>
<dbReference type="SMART" id="SM00388">
    <property type="entry name" value="HisKA"/>
    <property type="match status" value="1"/>
</dbReference>
<dbReference type="GO" id="GO:0000155">
    <property type="term" value="F:phosphorelay sensor kinase activity"/>
    <property type="evidence" value="ECO:0007669"/>
    <property type="project" value="InterPro"/>
</dbReference>
<dbReference type="SMART" id="SM00091">
    <property type="entry name" value="PAS"/>
    <property type="match status" value="2"/>
</dbReference>
<evidence type="ECO:0000256" key="4">
    <source>
        <dbReference type="ARBA" id="ARBA00022679"/>
    </source>
</evidence>
<feature type="domain" description="PAC" evidence="7">
    <location>
        <begin position="74"/>
        <end position="126"/>
    </location>
</feature>
<protein>
    <recommendedName>
        <fullName evidence="2">histidine kinase</fullName>
        <ecNumber evidence="2">2.7.13.3</ecNumber>
    </recommendedName>
</protein>
<dbReference type="Proteomes" id="UP000191680">
    <property type="component" value="Unassembled WGS sequence"/>
</dbReference>
<evidence type="ECO:0000259" key="6">
    <source>
        <dbReference type="PROSITE" id="PS50109"/>
    </source>
</evidence>
<keyword evidence="4" id="KW-0808">Transferase</keyword>
<dbReference type="FunFam" id="3.30.565.10:FF:000006">
    <property type="entry name" value="Sensor histidine kinase WalK"/>
    <property type="match status" value="1"/>
</dbReference>
<dbReference type="Gene3D" id="3.30.450.20">
    <property type="entry name" value="PAS domain"/>
    <property type="match status" value="2"/>
</dbReference>
<dbReference type="InterPro" id="IPR003594">
    <property type="entry name" value="HATPase_dom"/>
</dbReference>
<dbReference type="Gene3D" id="3.30.565.10">
    <property type="entry name" value="Histidine kinase-like ATPase, C-terminal domain"/>
    <property type="match status" value="1"/>
</dbReference>
<dbReference type="CDD" id="cd00082">
    <property type="entry name" value="HisKA"/>
    <property type="match status" value="1"/>
</dbReference>
<evidence type="ECO:0000256" key="1">
    <source>
        <dbReference type="ARBA" id="ARBA00000085"/>
    </source>
</evidence>
<dbReference type="SUPFAM" id="SSF55785">
    <property type="entry name" value="PYP-like sensor domain (PAS domain)"/>
    <property type="match status" value="2"/>
</dbReference>
<dbReference type="PRINTS" id="PR00344">
    <property type="entry name" value="BCTRLSENSOR"/>
</dbReference>
<dbReference type="SUPFAM" id="SSF55874">
    <property type="entry name" value="ATPase domain of HSP90 chaperone/DNA topoisomerase II/histidine kinase"/>
    <property type="match status" value="1"/>
</dbReference>
<name>A0A1V6LVZ4_9FLAO</name>
<evidence type="ECO:0000256" key="5">
    <source>
        <dbReference type="ARBA" id="ARBA00022777"/>
    </source>
</evidence>
<dbReference type="InterPro" id="IPR036890">
    <property type="entry name" value="HATPase_C_sf"/>
</dbReference>
<keyword evidence="9" id="KW-1185">Reference proteome</keyword>
<dbReference type="Pfam" id="PF00512">
    <property type="entry name" value="HisKA"/>
    <property type="match status" value="1"/>
</dbReference>
<evidence type="ECO:0000259" key="7">
    <source>
        <dbReference type="PROSITE" id="PS50113"/>
    </source>
</evidence>
<dbReference type="Pfam" id="PF13426">
    <property type="entry name" value="PAS_9"/>
    <property type="match status" value="1"/>
</dbReference>
<dbReference type="InterPro" id="IPR036097">
    <property type="entry name" value="HisK_dim/P_sf"/>
</dbReference>
<proteinExistence type="predicted"/>
<comment type="catalytic activity">
    <reaction evidence="1">
        <text>ATP + protein L-histidine = ADP + protein N-phospho-L-histidine.</text>
        <dbReference type="EC" id="2.7.13.3"/>
    </reaction>
</comment>
<feature type="domain" description="Histidine kinase" evidence="6">
    <location>
        <begin position="264"/>
        <end position="477"/>
    </location>
</feature>
<accession>A0A1V6LVZ4</accession>